<keyword evidence="1" id="KW-0732">Signal</keyword>
<evidence type="ECO:0000256" key="1">
    <source>
        <dbReference type="SAM" id="SignalP"/>
    </source>
</evidence>
<feature type="chain" id="PRO_5046138307" description="Secreted protein" evidence="1">
    <location>
        <begin position="24"/>
        <end position="96"/>
    </location>
</feature>
<feature type="signal peptide" evidence="1">
    <location>
        <begin position="1"/>
        <end position="23"/>
    </location>
</feature>
<reference evidence="2 3" key="1">
    <citation type="submission" date="2024-03" db="EMBL/GenBank/DDBJ databases">
        <authorList>
            <person name="Gkanogiannis A."/>
            <person name="Becerra Lopez-Lavalle L."/>
        </authorList>
    </citation>
    <scope>NUCLEOTIDE SEQUENCE [LARGE SCALE GENOMIC DNA]</scope>
</reference>
<gene>
    <name evidence="2" type="ORF">CITCOLO1_LOCUS19289</name>
</gene>
<accession>A0ABP0Z2C2</accession>
<evidence type="ECO:0000313" key="3">
    <source>
        <dbReference type="Proteomes" id="UP001642487"/>
    </source>
</evidence>
<organism evidence="2 3">
    <name type="scientific">Citrullus colocynthis</name>
    <name type="common">colocynth</name>
    <dbReference type="NCBI Taxonomy" id="252529"/>
    <lineage>
        <taxon>Eukaryota</taxon>
        <taxon>Viridiplantae</taxon>
        <taxon>Streptophyta</taxon>
        <taxon>Embryophyta</taxon>
        <taxon>Tracheophyta</taxon>
        <taxon>Spermatophyta</taxon>
        <taxon>Magnoliopsida</taxon>
        <taxon>eudicotyledons</taxon>
        <taxon>Gunneridae</taxon>
        <taxon>Pentapetalae</taxon>
        <taxon>rosids</taxon>
        <taxon>fabids</taxon>
        <taxon>Cucurbitales</taxon>
        <taxon>Cucurbitaceae</taxon>
        <taxon>Benincaseae</taxon>
        <taxon>Citrullus</taxon>
    </lineage>
</organism>
<evidence type="ECO:0000313" key="2">
    <source>
        <dbReference type="EMBL" id="CAK9326925.1"/>
    </source>
</evidence>
<sequence>MSNVCAMILKITVLPLTILPVNGKTCETDRLELEVSVKAKGGFLQRPRACLPQSSSSSAAFLRHAAWWPPPLLCSNSPLPSPHFLFKIFLLSKGSN</sequence>
<dbReference type="EMBL" id="OZ021742">
    <property type="protein sequence ID" value="CAK9326925.1"/>
    <property type="molecule type" value="Genomic_DNA"/>
</dbReference>
<keyword evidence="3" id="KW-1185">Reference proteome</keyword>
<name>A0ABP0Z2C2_9ROSI</name>
<evidence type="ECO:0008006" key="4">
    <source>
        <dbReference type="Google" id="ProtNLM"/>
    </source>
</evidence>
<protein>
    <recommendedName>
        <fullName evidence="4">Secreted protein</fullName>
    </recommendedName>
</protein>
<dbReference type="Proteomes" id="UP001642487">
    <property type="component" value="Chromosome 8"/>
</dbReference>
<proteinExistence type="predicted"/>